<dbReference type="RefSeq" id="WP_212142310.1">
    <property type="nucleotide sequence ID" value="NZ_JAGSSW010000008.1"/>
</dbReference>
<name>A0ABS5HJG8_9BACT</name>
<evidence type="ECO:0000313" key="2">
    <source>
        <dbReference type="EMBL" id="MBR8464414.1"/>
    </source>
</evidence>
<gene>
    <name evidence="2" type="ORF">KDD93_07535</name>
</gene>
<accession>A0ABS5HJG8</accession>
<organism evidence="2 3">
    <name type="scientific">Campylobacter anatolicus</name>
    <dbReference type="NCBI Taxonomy" id="2829105"/>
    <lineage>
        <taxon>Bacteria</taxon>
        <taxon>Pseudomonadati</taxon>
        <taxon>Campylobacterota</taxon>
        <taxon>Epsilonproteobacteria</taxon>
        <taxon>Campylobacterales</taxon>
        <taxon>Campylobacteraceae</taxon>
        <taxon>Campylobacter</taxon>
    </lineage>
</organism>
<dbReference type="EMBL" id="JAGSSW010000008">
    <property type="protein sequence ID" value="MBR8464414.1"/>
    <property type="molecule type" value="Genomic_DNA"/>
</dbReference>
<dbReference type="Proteomes" id="UP000682951">
    <property type="component" value="Unassembled WGS sequence"/>
</dbReference>
<keyword evidence="1" id="KW-1133">Transmembrane helix</keyword>
<keyword evidence="1" id="KW-0472">Membrane</keyword>
<keyword evidence="1" id="KW-0812">Transmembrane</keyword>
<proteinExistence type="predicted"/>
<feature type="transmembrane region" description="Helical" evidence="1">
    <location>
        <begin position="43"/>
        <end position="64"/>
    </location>
</feature>
<evidence type="ECO:0000256" key="1">
    <source>
        <dbReference type="SAM" id="Phobius"/>
    </source>
</evidence>
<evidence type="ECO:0000313" key="3">
    <source>
        <dbReference type="Proteomes" id="UP000682951"/>
    </source>
</evidence>
<keyword evidence="3" id="KW-1185">Reference proteome</keyword>
<sequence length="67" mass="7442">MSSEKLAEELINLINKGDISANELEAIKQIVSLLKYQILSNDIFPTLGFVLLLICLSFIASVIFKNT</sequence>
<comment type="caution">
    <text evidence="2">The sequence shown here is derived from an EMBL/GenBank/DDBJ whole genome shotgun (WGS) entry which is preliminary data.</text>
</comment>
<protein>
    <submittedName>
        <fullName evidence="2">Uncharacterized protein</fullName>
    </submittedName>
</protein>
<reference evidence="2 3" key="1">
    <citation type="submission" date="2021-04" db="EMBL/GenBank/DDBJ databases">
        <title>Molecular and phenotypic characterization and identification of bacterial isolates recovered from the Anatolian ground squirrels (Spermophilus xanthoprymnus) and which have the potential to form a new species in the Campylobacter genus.</title>
        <authorList>
            <person name="Aydin F."/>
            <person name="Abay S."/>
            <person name="Kayman T."/>
            <person name="Karakaya E."/>
            <person name="Mustak H.K."/>
            <person name="Mustak I.B."/>
            <person name="Bilgin N."/>
            <person name="Duzler A."/>
            <person name="Sahin O."/>
            <person name="Guran O."/>
            <person name="Saticioglu I.B."/>
        </authorList>
    </citation>
    <scope>NUCLEOTIDE SEQUENCE [LARGE SCALE GENOMIC DNA]</scope>
    <source>
        <strain evidence="3">faydin-G24</strain>
    </source>
</reference>